<dbReference type="Proteomes" id="UP001152798">
    <property type="component" value="Chromosome 4"/>
</dbReference>
<accession>A0A9P0HEW5</accession>
<protein>
    <submittedName>
        <fullName evidence="1">Uncharacterized protein</fullName>
    </submittedName>
</protein>
<dbReference type="AlphaFoldDB" id="A0A9P0HEW5"/>
<dbReference type="EMBL" id="OV725080">
    <property type="protein sequence ID" value="CAH1400784.1"/>
    <property type="molecule type" value="Genomic_DNA"/>
</dbReference>
<gene>
    <name evidence="1" type="ORF">NEZAVI_LOCUS9953</name>
</gene>
<sequence>MPRSGRCLGLLEYRVKTDTFWETTSDLRAAPEFPRVLPSSSYLLSAELRGKIPGLIVEECESALDRPVHRPKLHVASVSRCAQMVPYTNPPVP</sequence>
<organism evidence="1 2">
    <name type="scientific">Nezara viridula</name>
    <name type="common">Southern green stink bug</name>
    <name type="synonym">Cimex viridulus</name>
    <dbReference type="NCBI Taxonomy" id="85310"/>
    <lineage>
        <taxon>Eukaryota</taxon>
        <taxon>Metazoa</taxon>
        <taxon>Ecdysozoa</taxon>
        <taxon>Arthropoda</taxon>
        <taxon>Hexapoda</taxon>
        <taxon>Insecta</taxon>
        <taxon>Pterygota</taxon>
        <taxon>Neoptera</taxon>
        <taxon>Paraneoptera</taxon>
        <taxon>Hemiptera</taxon>
        <taxon>Heteroptera</taxon>
        <taxon>Panheteroptera</taxon>
        <taxon>Pentatomomorpha</taxon>
        <taxon>Pentatomoidea</taxon>
        <taxon>Pentatomidae</taxon>
        <taxon>Pentatominae</taxon>
        <taxon>Nezara</taxon>
    </lineage>
</organism>
<reference evidence="1" key="1">
    <citation type="submission" date="2022-01" db="EMBL/GenBank/DDBJ databases">
        <authorList>
            <person name="King R."/>
        </authorList>
    </citation>
    <scope>NUCLEOTIDE SEQUENCE</scope>
</reference>
<evidence type="ECO:0000313" key="1">
    <source>
        <dbReference type="EMBL" id="CAH1400784.1"/>
    </source>
</evidence>
<evidence type="ECO:0000313" key="2">
    <source>
        <dbReference type="Proteomes" id="UP001152798"/>
    </source>
</evidence>
<name>A0A9P0HEW5_NEZVI</name>
<proteinExistence type="predicted"/>
<keyword evidence="2" id="KW-1185">Reference proteome</keyword>